<feature type="transmembrane region" description="Helical" evidence="10">
    <location>
        <begin position="128"/>
        <end position="146"/>
    </location>
</feature>
<gene>
    <name evidence="12" type="ORF">SAMN04487771_10499</name>
</gene>
<evidence type="ECO:0000256" key="10">
    <source>
        <dbReference type="SAM" id="Phobius"/>
    </source>
</evidence>
<feature type="compositionally biased region" description="Basic and acidic residues" evidence="9">
    <location>
        <begin position="179"/>
        <end position="199"/>
    </location>
</feature>
<feature type="domain" description="Tripartite ATP-independent periplasmic transporters DctQ component" evidence="11">
    <location>
        <begin position="28"/>
        <end position="150"/>
    </location>
</feature>
<dbReference type="PANTHER" id="PTHR35011:SF2">
    <property type="entry name" value="2,3-DIKETO-L-GULONATE TRAP TRANSPORTER SMALL PERMEASE PROTEIN YIAM"/>
    <property type="match status" value="1"/>
</dbReference>
<dbReference type="InterPro" id="IPR055348">
    <property type="entry name" value="DctQ"/>
</dbReference>
<evidence type="ECO:0000313" key="12">
    <source>
        <dbReference type="EMBL" id="SET82400.1"/>
    </source>
</evidence>
<dbReference type="GO" id="GO:0015740">
    <property type="term" value="P:C4-dicarboxylate transport"/>
    <property type="evidence" value="ECO:0007669"/>
    <property type="project" value="TreeGrafter"/>
</dbReference>
<evidence type="ECO:0000256" key="7">
    <source>
        <dbReference type="ARBA" id="ARBA00023136"/>
    </source>
</evidence>
<evidence type="ECO:0000256" key="8">
    <source>
        <dbReference type="ARBA" id="ARBA00038436"/>
    </source>
</evidence>
<keyword evidence="6 10" id="KW-1133">Transmembrane helix</keyword>
<accession>A0A1I0HHB8</accession>
<keyword evidence="7 10" id="KW-0472">Membrane</keyword>
<evidence type="ECO:0000256" key="5">
    <source>
        <dbReference type="ARBA" id="ARBA00022692"/>
    </source>
</evidence>
<comment type="similarity">
    <text evidence="8">Belongs to the TRAP transporter small permease family.</text>
</comment>
<dbReference type="eggNOG" id="COG3090">
    <property type="taxonomic scope" value="Bacteria"/>
</dbReference>
<keyword evidence="3" id="KW-1003">Cell membrane</keyword>
<evidence type="ECO:0000256" key="3">
    <source>
        <dbReference type="ARBA" id="ARBA00022475"/>
    </source>
</evidence>
<dbReference type="RefSeq" id="WP_074650187.1">
    <property type="nucleotide sequence ID" value="NZ_FOIL01000049.1"/>
</dbReference>
<evidence type="ECO:0000256" key="1">
    <source>
        <dbReference type="ARBA" id="ARBA00004429"/>
    </source>
</evidence>
<dbReference type="GO" id="GO:0022857">
    <property type="term" value="F:transmembrane transporter activity"/>
    <property type="evidence" value="ECO:0007669"/>
    <property type="project" value="TreeGrafter"/>
</dbReference>
<dbReference type="OrthoDB" id="4964541at2"/>
<evidence type="ECO:0000256" key="4">
    <source>
        <dbReference type="ARBA" id="ARBA00022519"/>
    </source>
</evidence>
<feature type="transmembrane region" description="Helical" evidence="10">
    <location>
        <begin position="48"/>
        <end position="69"/>
    </location>
</feature>
<dbReference type="EMBL" id="FOIL01000049">
    <property type="protein sequence ID" value="SET82400.1"/>
    <property type="molecule type" value="Genomic_DNA"/>
</dbReference>
<dbReference type="Proteomes" id="UP000199820">
    <property type="component" value="Unassembled WGS sequence"/>
</dbReference>
<name>A0A1I0HHB8_9FIRM</name>
<evidence type="ECO:0000256" key="2">
    <source>
        <dbReference type="ARBA" id="ARBA00022448"/>
    </source>
</evidence>
<sequence>MRTYKKIMNAVTAVEHFVLAVSLLLVLFLTFGNVIMRKVFQHSLGFTEELTVAVFVLISMLAAGVAARSGELVSLTILPDALDRHGKKVLNLIRTACCVAYSALLTVEGLGRMAADSTYTPILHIAKSLFWGFIAVGGISLMLHFIENCIDFQAQPEAGTNPCPGSDPMNPAETVPQDTMKKTAEKSEKDFTAEKEDKS</sequence>
<proteinExistence type="inferred from homology"/>
<keyword evidence="13" id="KW-1185">Reference proteome</keyword>
<dbReference type="InterPro" id="IPR007387">
    <property type="entry name" value="TRAP_DctQ"/>
</dbReference>
<reference evidence="12 13" key="1">
    <citation type="submission" date="2016-10" db="EMBL/GenBank/DDBJ databases">
        <authorList>
            <person name="de Groot N.N."/>
        </authorList>
    </citation>
    <scope>NUCLEOTIDE SEQUENCE [LARGE SCALE GENOMIC DNA]</scope>
    <source>
        <strain evidence="12 13">KH1P1</strain>
    </source>
</reference>
<evidence type="ECO:0000259" key="11">
    <source>
        <dbReference type="Pfam" id="PF04290"/>
    </source>
</evidence>
<protein>
    <submittedName>
        <fullName evidence="12">TRAP-type C4-dicarboxylate transport system, small permease component</fullName>
    </submittedName>
</protein>
<dbReference type="STRING" id="1526.SAMN02910262_00267"/>
<comment type="subcellular location">
    <subcellularLocation>
        <location evidence="1">Cell inner membrane</location>
        <topology evidence="1">Multi-pass membrane protein</topology>
    </subcellularLocation>
</comment>
<dbReference type="PANTHER" id="PTHR35011">
    <property type="entry name" value="2,3-DIKETO-L-GULONATE TRAP TRANSPORTER SMALL PERMEASE PROTEIN YIAM"/>
    <property type="match status" value="1"/>
</dbReference>
<evidence type="ECO:0000256" key="9">
    <source>
        <dbReference type="SAM" id="MobiDB-lite"/>
    </source>
</evidence>
<dbReference type="GO" id="GO:0005886">
    <property type="term" value="C:plasma membrane"/>
    <property type="evidence" value="ECO:0007669"/>
    <property type="project" value="UniProtKB-SubCell"/>
</dbReference>
<keyword evidence="4" id="KW-0997">Cell inner membrane</keyword>
<feature type="transmembrane region" description="Helical" evidence="10">
    <location>
        <begin position="89"/>
        <end position="107"/>
    </location>
</feature>
<dbReference type="Pfam" id="PF04290">
    <property type="entry name" value="DctQ"/>
    <property type="match status" value="1"/>
</dbReference>
<evidence type="ECO:0000313" key="13">
    <source>
        <dbReference type="Proteomes" id="UP000199820"/>
    </source>
</evidence>
<feature type="region of interest" description="Disordered" evidence="9">
    <location>
        <begin position="157"/>
        <end position="199"/>
    </location>
</feature>
<evidence type="ECO:0000256" key="6">
    <source>
        <dbReference type="ARBA" id="ARBA00022989"/>
    </source>
</evidence>
<keyword evidence="5 10" id="KW-0812">Transmembrane</keyword>
<keyword evidence="2" id="KW-0813">Transport</keyword>
<feature type="transmembrane region" description="Helical" evidence="10">
    <location>
        <begin position="16"/>
        <end position="36"/>
    </location>
</feature>
<dbReference type="AlphaFoldDB" id="A0A1I0HHB8"/>
<organism evidence="12 13">
    <name type="scientific">[Clostridium] aminophilum</name>
    <dbReference type="NCBI Taxonomy" id="1526"/>
    <lineage>
        <taxon>Bacteria</taxon>
        <taxon>Bacillati</taxon>
        <taxon>Bacillota</taxon>
        <taxon>Clostridia</taxon>
        <taxon>Lachnospirales</taxon>
        <taxon>Lachnospiraceae</taxon>
    </lineage>
</organism>